<evidence type="ECO:0000256" key="9">
    <source>
        <dbReference type="ARBA" id="ARBA00023136"/>
    </source>
</evidence>
<comment type="catalytic activity">
    <reaction evidence="11">
        <text>a 1,2-diacyl-sn-glycero-3-phosphoethanolamine(in) = a 1,2-diacyl-sn-glycero-3-phosphoethanolamine(out)</text>
        <dbReference type="Rhea" id="RHEA:38895"/>
        <dbReference type="ChEBI" id="CHEBI:64612"/>
    </reaction>
</comment>
<keyword evidence="5" id="KW-0813">Transport</keyword>
<dbReference type="GO" id="GO:0061908">
    <property type="term" value="C:phagophore"/>
    <property type="evidence" value="ECO:0007669"/>
    <property type="project" value="TreeGrafter"/>
</dbReference>
<keyword evidence="8" id="KW-0445">Lipid transport</keyword>
<evidence type="ECO:0000256" key="11">
    <source>
        <dbReference type="ARBA" id="ARBA00024615"/>
    </source>
</evidence>
<keyword evidence="7" id="KW-0072">Autophagy</keyword>
<organism evidence="12 13">
    <name type="scientific">Lupinus albus</name>
    <name type="common">White lupine</name>
    <name type="synonym">Lupinus termis</name>
    <dbReference type="NCBI Taxonomy" id="3870"/>
    <lineage>
        <taxon>Eukaryota</taxon>
        <taxon>Viridiplantae</taxon>
        <taxon>Streptophyta</taxon>
        <taxon>Embryophyta</taxon>
        <taxon>Tracheophyta</taxon>
        <taxon>Spermatophyta</taxon>
        <taxon>Magnoliopsida</taxon>
        <taxon>eudicotyledons</taxon>
        <taxon>Gunneridae</taxon>
        <taxon>Pentapetalae</taxon>
        <taxon>rosids</taxon>
        <taxon>fabids</taxon>
        <taxon>Fabales</taxon>
        <taxon>Fabaceae</taxon>
        <taxon>Papilionoideae</taxon>
        <taxon>50 kb inversion clade</taxon>
        <taxon>genistoids sensu lato</taxon>
        <taxon>core genistoids</taxon>
        <taxon>Genisteae</taxon>
        <taxon>Lupinus</taxon>
    </lineage>
</organism>
<dbReference type="GO" id="GO:0005789">
    <property type="term" value="C:endoplasmic reticulum membrane"/>
    <property type="evidence" value="ECO:0007669"/>
    <property type="project" value="UniProtKB-SubCell"/>
</dbReference>
<dbReference type="GO" id="GO:0000045">
    <property type="term" value="P:autophagosome assembly"/>
    <property type="evidence" value="ECO:0007669"/>
    <property type="project" value="TreeGrafter"/>
</dbReference>
<dbReference type="GO" id="GO:0000422">
    <property type="term" value="P:autophagy of mitochondrion"/>
    <property type="evidence" value="ECO:0007669"/>
    <property type="project" value="TreeGrafter"/>
</dbReference>
<protein>
    <recommendedName>
        <fullName evidence="4">Autophagy-related protein 2</fullName>
    </recommendedName>
</protein>
<evidence type="ECO:0000256" key="1">
    <source>
        <dbReference type="ARBA" id="ARBA00004406"/>
    </source>
</evidence>
<dbReference type="GO" id="GO:0034045">
    <property type="term" value="C:phagophore assembly site membrane"/>
    <property type="evidence" value="ECO:0007669"/>
    <property type="project" value="UniProtKB-SubCell"/>
</dbReference>
<dbReference type="GO" id="GO:0061709">
    <property type="term" value="P:reticulophagy"/>
    <property type="evidence" value="ECO:0007669"/>
    <property type="project" value="TreeGrafter"/>
</dbReference>
<dbReference type="PANTHER" id="PTHR13190">
    <property type="entry name" value="AUTOPHAGY-RELATED 2, ISOFORM A"/>
    <property type="match status" value="1"/>
</dbReference>
<evidence type="ECO:0000313" key="12">
    <source>
        <dbReference type="EMBL" id="KAE9607271.1"/>
    </source>
</evidence>
<accession>A0A6A4Q0C3</accession>
<comment type="similarity">
    <text evidence="3">Belongs to the ATG2 family.</text>
</comment>
<comment type="catalytic activity">
    <reaction evidence="10">
        <text>a 1,2-diacyl-sn-glycero-3-phospho-L-serine(in) = a 1,2-diacyl-sn-glycero-3-phospho-L-serine(out)</text>
        <dbReference type="Rhea" id="RHEA:38663"/>
        <dbReference type="ChEBI" id="CHEBI:57262"/>
    </reaction>
</comment>
<dbReference type="GO" id="GO:0043495">
    <property type="term" value="F:protein-membrane adaptor activity"/>
    <property type="evidence" value="ECO:0007669"/>
    <property type="project" value="TreeGrafter"/>
</dbReference>
<dbReference type="GO" id="GO:0061723">
    <property type="term" value="P:glycophagy"/>
    <property type="evidence" value="ECO:0007669"/>
    <property type="project" value="TreeGrafter"/>
</dbReference>
<keyword evidence="9" id="KW-0472">Membrane</keyword>
<dbReference type="GO" id="GO:0034727">
    <property type="term" value="P:piecemeal microautophagy of the nucleus"/>
    <property type="evidence" value="ECO:0007669"/>
    <property type="project" value="TreeGrafter"/>
</dbReference>
<reference evidence="13" key="1">
    <citation type="journal article" date="2020" name="Nat. Commun.">
        <title>Genome sequence of the cluster root forming white lupin.</title>
        <authorList>
            <person name="Hufnagel B."/>
            <person name="Marques A."/>
            <person name="Soriano A."/>
            <person name="Marques L."/>
            <person name="Divol F."/>
            <person name="Doumas P."/>
            <person name="Sallet E."/>
            <person name="Mancinotti D."/>
            <person name="Carrere S."/>
            <person name="Marande W."/>
            <person name="Arribat S."/>
            <person name="Keller J."/>
            <person name="Huneau C."/>
            <person name="Blein T."/>
            <person name="Aime D."/>
            <person name="Laguerre M."/>
            <person name="Taylor J."/>
            <person name="Schubert V."/>
            <person name="Nelson M."/>
            <person name="Geu-Flores F."/>
            <person name="Crespi M."/>
            <person name="Gallardo-Guerrero K."/>
            <person name="Delaux P.-M."/>
            <person name="Salse J."/>
            <person name="Berges H."/>
            <person name="Guyot R."/>
            <person name="Gouzy J."/>
            <person name="Peret B."/>
        </authorList>
    </citation>
    <scope>NUCLEOTIDE SEQUENCE [LARGE SCALE GENOMIC DNA]</scope>
    <source>
        <strain evidence="13">cv. Amiga</strain>
    </source>
</reference>
<dbReference type="PANTHER" id="PTHR13190:SF1">
    <property type="entry name" value="AUTOPHAGY-RELATED 2, ISOFORM A"/>
    <property type="match status" value="1"/>
</dbReference>
<comment type="subcellular location">
    <subcellularLocation>
        <location evidence="1">Endoplasmic reticulum membrane</location>
        <topology evidence="1">Peripheral membrane protein</topology>
    </subcellularLocation>
    <subcellularLocation>
        <location evidence="2">Preautophagosomal structure membrane</location>
        <topology evidence="2">Peripheral membrane protein</topology>
    </subcellularLocation>
</comment>
<evidence type="ECO:0000256" key="8">
    <source>
        <dbReference type="ARBA" id="ARBA00023055"/>
    </source>
</evidence>
<dbReference type="GO" id="GO:0006869">
    <property type="term" value="P:lipid transport"/>
    <property type="evidence" value="ECO:0007669"/>
    <property type="project" value="UniProtKB-KW"/>
</dbReference>
<dbReference type="OrthoDB" id="18982at2759"/>
<dbReference type="Pfam" id="PF13329">
    <property type="entry name" value="ATG2_CAD"/>
    <property type="match status" value="3"/>
</dbReference>
<keyword evidence="6" id="KW-0256">Endoplasmic reticulum</keyword>
<evidence type="ECO:0000256" key="3">
    <source>
        <dbReference type="ARBA" id="ARBA00009714"/>
    </source>
</evidence>
<evidence type="ECO:0000256" key="4">
    <source>
        <dbReference type="ARBA" id="ARBA00018070"/>
    </source>
</evidence>
<evidence type="ECO:0000256" key="5">
    <source>
        <dbReference type="ARBA" id="ARBA00022448"/>
    </source>
</evidence>
<proteinExistence type="inferred from homology"/>
<dbReference type="Proteomes" id="UP000447434">
    <property type="component" value="Chromosome 9"/>
</dbReference>
<evidence type="ECO:0000256" key="7">
    <source>
        <dbReference type="ARBA" id="ARBA00023006"/>
    </source>
</evidence>
<evidence type="ECO:0000256" key="10">
    <source>
        <dbReference type="ARBA" id="ARBA00024479"/>
    </source>
</evidence>
<evidence type="ECO:0000313" key="13">
    <source>
        <dbReference type="Proteomes" id="UP000447434"/>
    </source>
</evidence>
<gene>
    <name evidence="12" type="ORF">Lalb_Chr09g0328271</name>
</gene>
<dbReference type="GO" id="GO:0032266">
    <property type="term" value="F:phosphatidylinositol-3-phosphate binding"/>
    <property type="evidence" value="ECO:0007669"/>
    <property type="project" value="TreeGrafter"/>
</dbReference>
<evidence type="ECO:0000256" key="2">
    <source>
        <dbReference type="ARBA" id="ARBA00004623"/>
    </source>
</evidence>
<keyword evidence="13" id="KW-1185">Reference proteome</keyword>
<sequence length="1973" mass="216720">MFPWNIAKSAEALFSRWALKRVCKFFLKKKLGQFILGDIDLDQLDVQLSQGTFQLSDLALNVDFINAKFGKAASLTVKEGSIGYLLVKMPWSGQGCEVEVNELELVVSPCTDIISTSGDESSDDIDSSHLKYSSTRTEREIADDALKSTSIDVHEGVKTIAKMVKWLLTSFHVKITNIIVAFDPSLVNGQKTAECHSALVLRISEIECGTSLSEDADSNADVLGISQLTNFVKFHGAVLELLKIDNEDDPLSFPRVSGEGCGEPVLESNKATCSLMTGKQGGFGGNVKLTIPWKNGSLDICKVDADIYVDPIVLRFQPSTIKWLLHSWETFKNLDKDGKGCMDHNLKGSAQLNSTFLCHSSTSVLATNATGEIITGHGCLPAGCSSLTQPEQLTEALLPASHLISDWVPFSTHINIKDDIQELDFGASVDQFFECIDGMRNSQSALGSSGVWNWTHSVFSAITTASNLASGSMHIPTEPQHVETILRVTFAGISVVLSFCDEEPNHFCNPKIDNPLGLQIDYLGAECSGIVLVLQVCPQGMTLNGTVKLVEVANFLNIGIDAKTQSDLVQYLQAKVLDALPSSTSYDDLDSDSLIGPVATDFPFGNKDHILKITLFRTSGVTDCKYIVQSSSSDGCLNGLTSFSLNLPPFIFWVNFSAIYMLTDLLKEVVKSLEVHNKAKEILSETSDKCGSSLTDVKGRSSPCVTSFSTTECLHGDISISSARIILCFPFEKGGDHASFFSYEEFIALDFTPSSPLSKVCTPDGSRTSHASSQKRLPSVAAQSVQLNFCDLDVYLITSTRNSTGRINSYNLQNEKFSARYFLSVAHRKGCFSVVSVVWQGGQVTGPWIAKKARLFANSEQSKGKDGIAGRGYEFASASTVKDQENWKSQTQQEMILSSSFFMHARLSELVIDVNDSQYKSINRLLLQIVNALTHVTSQEGNVEKESSVSQSSVFLESDSFEVLVSRDKSESESIRSSMQSELPGWWHKFKLKVQKLELLSVSNTGGVKAASFFRLTHGEGKLWGLITGAPDHEFLLVTCSNSSVKRGDGGGSNALSSKCASSDIIFLCDPSISHKITSITVSCATIIAVGGRLDWFDAISYFFSFSASNTEDAGGTSIEKREPGLSYRSSFVLSLIDIALSYEPYLKNLVAQSEFLNSESGLSCVKDMGEQYVACLLATSSLTLSNSTSVDSVEGVYQIRVQDLGLLLHLVSELNYLSGTYSVENFQKTGYVKVAQEAFLEAILKTNCTSGLLWELQLSKSHLCVETCHDTTSALIRLADQLQQLFAPDVEESIVHLQNRWDNIQQAQQMNEFIHESKNLSYESMASTSQQSSPKIFSKDVSNIAGLMDEICEDAFQLNRNNTQQSYSFESEFCMPFDGNLIKVGQISMDEPEVLSHELTMTESVPLIGQEGSQTSFLKEGCFPEIIESYCLSDLRPLSELSVGIHSDQLSRHEPRNVEHRDIERGSGGWYGQNSLEVLENHISEESEQTGLIKAEDHHLLPSNDSSSHSETCGRVILKKIDIKWRIYGGSDWLDSGKTGQHYGRDTSVCLELALSGMKFQYDIFPVGGLRVSKMSVSVQDFYLYDRSQDAPWKLVLGYYQSKGHPRESYSKAFKLDLEAVRPDPLTPLEEYRLNVAFLPILLHLHQRQLDFLVSFFGRKNSLNDQFPDMEDSQSLPEKGKDLGSHSIAQEALLPYFQKLDIWPILVRVDYSPSHVDLAALRHGKYVELVNLVPWKGVELNLKHVHAAGIYGWGSVCETTIGEWLEDISQNQIHKILWGLPTVRSLIAVGAGAAKLVSSPIENYKKERRVLKGMQRGTIAFLRSISLEAVGLGVHLAAGAHDILLQAEYILASVPSSTSLPIKDKSMADVRSNQPKDAQQGIQQAYESLSDGLGKSAAVLVQNPLKKYQRGSGAGPALAAAVRAVPAAAIAPASACASAVHYALLGFRNSLDPERKKQSMEKYCPTQPWEED</sequence>
<comment type="caution">
    <text evidence="12">The sequence shown here is derived from an EMBL/GenBank/DDBJ whole genome shotgun (WGS) entry which is preliminary data.</text>
</comment>
<dbReference type="EMBL" id="WOCE01000009">
    <property type="protein sequence ID" value="KAE9607271.1"/>
    <property type="molecule type" value="Genomic_DNA"/>
</dbReference>
<evidence type="ECO:0000256" key="6">
    <source>
        <dbReference type="ARBA" id="ARBA00022824"/>
    </source>
</evidence>
<dbReference type="InterPro" id="IPR026849">
    <property type="entry name" value="ATG2"/>
</dbReference>
<name>A0A6A4Q0C3_LUPAL</name>